<dbReference type="PANTHER" id="PTHR43289">
    <property type="entry name" value="MITOGEN-ACTIVATED PROTEIN KINASE KINASE KINASE 20-RELATED"/>
    <property type="match status" value="1"/>
</dbReference>
<accession>A0A4R4NAJ6</accession>
<evidence type="ECO:0000256" key="3">
    <source>
        <dbReference type="ARBA" id="ARBA00022679"/>
    </source>
</evidence>
<evidence type="ECO:0000256" key="6">
    <source>
        <dbReference type="ARBA" id="ARBA00022840"/>
    </source>
</evidence>
<keyword evidence="12" id="KW-1185">Reference proteome</keyword>
<evidence type="ECO:0000256" key="1">
    <source>
        <dbReference type="ARBA" id="ARBA00012513"/>
    </source>
</evidence>
<evidence type="ECO:0000313" key="12">
    <source>
        <dbReference type="Proteomes" id="UP000295157"/>
    </source>
</evidence>
<dbReference type="Pfam" id="PF00069">
    <property type="entry name" value="Pkinase"/>
    <property type="match status" value="1"/>
</dbReference>
<reference evidence="11 12" key="1">
    <citation type="submission" date="2019-02" db="EMBL/GenBank/DDBJ databases">
        <title>Draft genome sequences of novel Actinobacteria.</title>
        <authorList>
            <person name="Sahin N."/>
            <person name="Ay H."/>
            <person name="Saygin H."/>
        </authorList>
    </citation>
    <scope>NUCLEOTIDE SEQUENCE [LARGE SCALE GENOMIC DNA]</scope>
    <source>
        <strain evidence="11 12">KC201</strain>
    </source>
</reference>
<name>A0A4R4NAJ6_9ACTN</name>
<feature type="region of interest" description="Disordered" evidence="8">
    <location>
        <begin position="332"/>
        <end position="433"/>
    </location>
</feature>
<dbReference type="PROSITE" id="PS00108">
    <property type="entry name" value="PROTEIN_KINASE_ST"/>
    <property type="match status" value="1"/>
</dbReference>
<feature type="binding site" evidence="7">
    <location>
        <position position="35"/>
    </location>
    <ligand>
        <name>ATP</name>
        <dbReference type="ChEBI" id="CHEBI:30616"/>
    </ligand>
</feature>
<evidence type="ECO:0000256" key="2">
    <source>
        <dbReference type="ARBA" id="ARBA00022527"/>
    </source>
</evidence>
<dbReference type="PROSITE" id="PS50011">
    <property type="entry name" value="PROTEIN_KINASE_DOM"/>
    <property type="match status" value="1"/>
</dbReference>
<keyword evidence="9" id="KW-0472">Membrane</keyword>
<evidence type="ECO:0000256" key="7">
    <source>
        <dbReference type="PROSITE-ProRule" id="PRU10141"/>
    </source>
</evidence>
<dbReference type="EMBL" id="SMJZ01000109">
    <property type="protein sequence ID" value="TDC03552.1"/>
    <property type="molecule type" value="Genomic_DNA"/>
</dbReference>
<dbReference type="Proteomes" id="UP000295157">
    <property type="component" value="Unassembled WGS sequence"/>
</dbReference>
<dbReference type="Gene3D" id="1.10.510.10">
    <property type="entry name" value="Transferase(Phosphotransferase) domain 1"/>
    <property type="match status" value="1"/>
</dbReference>
<feature type="transmembrane region" description="Helical" evidence="9">
    <location>
        <begin position="435"/>
        <end position="454"/>
    </location>
</feature>
<dbReference type="RefSeq" id="WP_132335845.1">
    <property type="nucleotide sequence ID" value="NZ_SMJZ01000109.1"/>
</dbReference>
<dbReference type="GO" id="GO:0005524">
    <property type="term" value="F:ATP binding"/>
    <property type="evidence" value="ECO:0007669"/>
    <property type="project" value="UniProtKB-UniRule"/>
</dbReference>
<dbReference type="Gene3D" id="3.30.200.20">
    <property type="entry name" value="Phosphorylase Kinase, domain 1"/>
    <property type="match status" value="1"/>
</dbReference>
<sequence length="466" mass="48651">MEVPGYTEIRELGHGGTGRVMLAVRDSDGLAVAIKHLSGPLREDAEFAGRFRAEAQVIQEIDSPHTARVLDYVEAGDDAVIVMELVDGITLRRLLEHEGATGAESALVVLKGALLGLAAAHERGVVHRDFKPENVMITEEGESKLVDFGVAAHVGETADLVGTPSYMAPEQWQEAPAGPATDVYAATLVFFECLTGHRPFLGDTVAALAYQHQHVPPPVEEVDEPLRPIVEHGLAKDPGARPESARAFLAELEGVALASYGEDWERRGRAGLGLLTVPLTALLPRPQPVADGGSTSLFHTTMAPATKFAVTGGLVLVTAAAVVSAFVVLSDPPDTRSGTALPPPATASAAATPTAASPTSAAPTFTVPTNRPTEPTQPPASDGPGGEQSPGAGTPTRGEPGTDRPTNDQPTDEQPTVEQPTDAGPRPDAAGRSQAVLFAAGLVTTGTLPVTLAVKRRKARRHRGKR</sequence>
<evidence type="ECO:0000256" key="4">
    <source>
        <dbReference type="ARBA" id="ARBA00022741"/>
    </source>
</evidence>
<dbReference type="InterPro" id="IPR008271">
    <property type="entry name" value="Ser/Thr_kinase_AS"/>
</dbReference>
<gene>
    <name evidence="11" type="ORF">E1267_25890</name>
</gene>
<dbReference type="PANTHER" id="PTHR43289:SF6">
    <property type="entry name" value="SERINE_THREONINE-PROTEIN KINASE NEKL-3"/>
    <property type="match status" value="1"/>
</dbReference>
<keyword evidence="9" id="KW-0812">Transmembrane</keyword>
<feature type="domain" description="Protein kinase" evidence="10">
    <location>
        <begin position="6"/>
        <end position="255"/>
    </location>
</feature>
<comment type="caution">
    <text evidence="11">The sequence shown here is derived from an EMBL/GenBank/DDBJ whole genome shotgun (WGS) entry which is preliminary data.</text>
</comment>
<dbReference type="InterPro" id="IPR000719">
    <property type="entry name" value="Prot_kinase_dom"/>
</dbReference>
<feature type="compositionally biased region" description="Polar residues" evidence="8">
    <location>
        <begin position="407"/>
        <end position="419"/>
    </location>
</feature>
<dbReference type="EC" id="2.7.11.1" evidence="1"/>
<keyword evidence="6 7" id="KW-0067">ATP-binding</keyword>
<dbReference type="CDD" id="cd14014">
    <property type="entry name" value="STKc_PknB_like"/>
    <property type="match status" value="1"/>
</dbReference>
<organism evidence="11 12">
    <name type="scientific">Nonomuraea longispora</name>
    <dbReference type="NCBI Taxonomy" id="1848320"/>
    <lineage>
        <taxon>Bacteria</taxon>
        <taxon>Bacillati</taxon>
        <taxon>Actinomycetota</taxon>
        <taxon>Actinomycetes</taxon>
        <taxon>Streptosporangiales</taxon>
        <taxon>Streptosporangiaceae</taxon>
        <taxon>Nonomuraea</taxon>
    </lineage>
</organism>
<evidence type="ECO:0000259" key="10">
    <source>
        <dbReference type="PROSITE" id="PS50011"/>
    </source>
</evidence>
<evidence type="ECO:0000256" key="8">
    <source>
        <dbReference type="SAM" id="MobiDB-lite"/>
    </source>
</evidence>
<feature type="compositionally biased region" description="Low complexity" evidence="8">
    <location>
        <begin position="346"/>
        <end position="364"/>
    </location>
</feature>
<keyword evidence="5 11" id="KW-0418">Kinase</keyword>
<dbReference type="SUPFAM" id="SSF56112">
    <property type="entry name" value="Protein kinase-like (PK-like)"/>
    <property type="match status" value="1"/>
</dbReference>
<dbReference type="InterPro" id="IPR017441">
    <property type="entry name" value="Protein_kinase_ATP_BS"/>
</dbReference>
<dbReference type="AlphaFoldDB" id="A0A4R4NAJ6"/>
<dbReference type="InterPro" id="IPR011009">
    <property type="entry name" value="Kinase-like_dom_sf"/>
</dbReference>
<evidence type="ECO:0000313" key="11">
    <source>
        <dbReference type="EMBL" id="TDC03552.1"/>
    </source>
</evidence>
<dbReference type="PROSITE" id="PS00107">
    <property type="entry name" value="PROTEIN_KINASE_ATP"/>
    <property type="match status" value="1"/>
</dbReference>
<evidence type="ECO:0000256" key="5">
    <source>
        <dbReference type="ARBA" id="ARBA00022777"/>
    </source>
</evidence>
<proteinExistence type="predicted"/>
<dbReference type="OrthoDB" id="4716121at2"/>
<evidence type="ECO:0000256" key="9">
    <source>
        <dbReference type="SAM" id="Phobius"/>
    </source>
</evidence>
<protein>
    <recommendedName>
        <fullName evidence="1">non-specific serine/threonine protein kinase</fullName>
        <ecNumber evidence="1">2.7.11.1</ecNumber>
    </recommendedName>
</protein>
<feature type="transmembrane region" description="Helical" evidence="9">
    <location>
        <begin position="308"/>
        <end position="329"/>
    </location>
</feature>
<keyword evidence="2 11" id="KW-0723">Serine/threonine-protein kinase</keyword>
<keyword evidence="4 7" id="KW-0547">Nucleotide-binding</keyword>
<keyword evidence="3" id="KW-0808">Transferase</keyword>
<keyword evidence="9" id="KW-1133">Transmembrane helix</keyword>
<dbReference type="GO" id="GO:0004674">
    <property type="term" value="F:protein serine/threonine kinase activity"/>
    <property type="evidence" value="ECO:0007669"/>
    <property type="project" value="UniProtKB-KW"/>
</dbReference>